<reference evidence="2" key="1">
    <citation type="submission" date="2021-02" db="EMBL/GenBank/DDBJ databases">
        <title>Genome sequence Cadophora malorum strain M34.</title>
        <authorList>
            <person name="Stefanovic E."/>
            <person name="Vu D."/>
            <person name="Scully C."/>
            <person name="Dijksterhuis J."/>
            <person name="Roader J."/>
            <person name="Houbraken J."/>
        </authorList>
    </citation>
    <scope>NUCLEOTIDE SEQUENCE</scope>
    <source>
        <strain evidence="2">M34</strain>
    </source>
</reference>
<evidence type="ECO:0000313" key="2">
    <source>
        <dbReference type="EMBL" id="KAG4420956.1"/>
    </source>
</evidence>
<dbReference type="AlphaFoldDB" id="A0A8H7W828"/>
<proteinExistence type="predicted"/>
<feature type="region of interest" description="Disordered" evidence="1">
    <location>
        <begin position="22"/>
        <end position="86"/>
    </location>
</feature>
<gene>
    <name evidence="2" type="ORF">IFR04_005933</name>
</gene>
<protein>
    <submittedName>
        <fullName evidence="2">Uncharacterized protein</fullName>
    </submittedName>
</protein>
<dbReference type="Proteomes" id="UP000664132">
    <property type="component" value="Unassembled WGS sequence"/>
</dbReference>
<dbReference type="EMBL" id="JAFJYH010000074">
    <property type="protein sequence ID" value="KAG4420956.1"/>
    <property type="molecule type" value="Genomic_DNA"/>
</dbReference>
<comment type="caution">
    <text evidence="2">The sequence shown here is derived from an EMBL/GenBank/DDBJ whole genome shotgun (WGS) entry which is preliminary data.</text>
</comment>
<organism evidence="2 3">
    <name type="scientific">Cadophora malorum</name>
    <dbReference type="NCBI Taxonomy" id="108018"/>
    <lineage>
        <taxon>Eukaryota</taxon>
        <taxon>Fungi</taxon>
        <taxon>Dikarya</taxon>
        <taxon>Ascomycota</taxon>
        <taxon>Pezizomycotina</taxon>
        <taxon>Leotiomycetes</taxon>
        <taxon>Helotiales</taxon>
        <taxon>Ploettnerulaceae</taxon>
        <taxon>Cadophora</taxon>
    </lineage>
</organism>
<sequence length="86" mass="9274">MYEAILGKFDAVAGALGLGRESHRVLPGENPWGYSGGLDRSSSTKQEAKPSPASWIQKNETGEKGSARSSLTLMERENEKAEVGHE</sequence>
<evidence type="ECO:0000313" key="3">
    <source>
        <dbReference type="Proteomes" id="UP000664132"/>
    </source>
</evidence>
<dbReference type="OrthoDB" id="3541734at2759"/>
<accession>A0A8H7W828</accession>
<keyword evidence="3" id="KW-1185">Reference proteome</keyword>
<name>A0A8H7W828_9HELO</name>
<evidence type="ECO:0000256" key="1">
    <source>
        <dbReference type="SAM" id="MobiDB-lite"/>
    </source>
</evidence>
<feature type="compositionally biased region" description="Basic and acidic residues" evidence="1">
    <location>
        <begin position="74"/>
        <end position="86"/>
    </location>
</feature>